<dbReference type="Pfam" id="PF12666">
    <property type="entry name" value="PrgI"/>
    <property type="match status" value="1"/>
</dbReference>
<evidence type="ECO:0000313" key="3">
    <source>
        <dbReference type="Proteomes" id="UP000218387"/>
    </source>
</evidence>
<feature type="transmembrane region" description="Helical" evidence="1">
    <location>
        <begin position="25"/>
        <end position="45"/>
    </location>
</feature>
<keyword evidence="3" id="KW-1185">Reference proteome</keyword>
<reference evidence="2 3" key="1">
    <citation type="submission" date="2018-05" db="EMBL/GenBank/DDBJ databases">
        <title>Genome comparison of Eubacterium sp.</title>
        <authorList>
            <person name="Feng Y."/>
            <person name="Sanchez-Andrea I."/>
            <person name="Stams A.J.M."/>
            <person name="De Vos W.M."/>
        </authorList>
    </citation>
    <scope>NUCLEOTIDE SEQUENCE [LARGE SCALE GENOMIC DNA]</scope>
    <source>
        <strain evidence="2 3">YI</strain>
    </source>
</reference>
<dbReference type="AlphaFoldDB" id="A0A4P9CAT7"/>
<dbReference type="EMBL" id="CP029487">
    <property type="protein sequence ID" value="QCT72728.1"/>
    <property type="molecule type" value="Genomic_DNA"/>
</dbReference>
<gene>
    <name evidence="2" type="ORF">CPZ25_015795</name>
</gene>
<evidence type="ECO:0000313" key="2">
    <source>
        <dbReference type="EMBL" id="QCT72728.1"/>
    </source>
</evidence>
<feature type="transmembrane region" description="Helical" evidence="1">
    <location>
        <begin position="51"/>
        <end position="68"/>
    </location>
</feature>
<evidence type="ECO:0000256" key="1">
    <source>
        <dbReference type="SAM" id="Phobius"/>
    </source>
</evidence>
<keyword evidence="1" id="KW-1133">Transmembrane helix</keyword>
<dbReference type="InterPro" id="IPR024414">
    <property type="entry name" value="Uncharacterised_PrgI"/>
</dbReference>
<keyword evidence="1" id="KW-0812">Transmembrane</keyword>
<dbReference type="Proteomes" id="UP000218387">
    <property type="component" value="Chromosome"/>
</dbReference>
<protein>
    <submittedName>
        <fullName evidence="2">PrgI family protein</fullName>
    </submittedName>
</protein>
<organism evidence="2 3">
    <name type="scientific">Eubacterium maltosivorans</name>
    <dbReference type="NCBI Taxonomy" id="2041044"/>
    <lineage>
        <taxon>Bacteria</taxon>
        <taxon>Bacillati</taxon>
        <taxon>Bacillota</taxon>
        <taxon>Clostridia</taxon>
        <taxon>Eubacteriales</taxon>
        <taxon>Eubacteriaceae</taxon>
        <taxon>Eubacterium</taxon>
    </lineage>
</organism>
<name>A0A4P9CAT7_EUBML</name>
<keyword evidence="1" id="KW-0472">Membrane</keyword>
<dbReference type="KEGG" id="emt:CPZ25_015795"/>
<accession>A0A4P9CAT7</accession>
<sequence length="126" mass="14748">MEVKINREIREYTESMFFGLSMRQFVFSVMACGMAVGLYFLLRPYFGMETLSWACILAAAPFGALGFIKYHGMNAEQFLWAWIKDRFLMPKILIFDADNLYYRMLTTPANKKRDKKEKKDQGAKND</sequence>
<dbReference type="RefSeq" id="WP_074618303.1">
    <property type="nucleotide sequence ID" value="NZ_CP029487.1"/>
</dbReference>
<proteinExistence type="predicted"/>